<dbReference type="InterPro" id="IPR006311">
    <property type="entry name" value="TAT_signal"/>
</dbReference>
<protein>
    <recommendedName>
        <fullName evidence="7">Right handed beta helix region</fullName>
    </recommendedName>
</protein>
<dbReference type="SUPFAM" id="SSF51126">
    <property type="entry name" value="Pectin lyase-like"/>
    <property type="match status" value="1"/>
</dbReference>
<dbReference type="Gene3D" id="2.160.20.10">
    <property type="entry name" value="Single-stranded right-handed beta-helix, Pectin lyase-like"/>
    <property type="match status" value="2"/>
</dbReference>
<accession>A0A927MUJ2</accession>
<keyword evidence="2" id="KW-0732">Signal</keyword>
<dbReference type="Proteomes" id="UP000638648">
    <property type="component" value="Unassembled WGS sequence"/>
</dbReference>
<gene>
    <name evidence="5" type="ORF">HEB94_003474</name>
</gene>
<feature type="region of interest" description="Disordered" evidence="1">
    <location>
        <begin position="652"/>
        <end position="683"/>
    </location>
</feature>
<organism evidence="5 6">
    <name type="scientific">Actinopolymorpha pittospori</name>
    <dbReference type="NCBI Taxonomy" id="648752"/>
    <lineage>
        <taxon>Bacteria</taxon>
        <taxon>Bacillati</taxon>
        <taxon>Actinomycetota</taxon>
        <taxon>Actinomycetes</taxon>
        <taxon>Propionibacteriales</taxon>
        <taxon>Actinopolymorphaceae</taxon>
        <taxon>Actinopolymorpha</taxon>
    </lineage>
</organism>
<dbReference type="Pfam" id="PF21231">
    <property type="entry name" value="GH141_M"/>
    <property type="match status" value="1"/>
</dbReference>
<dbReference type="AlphaFoldDB" id="A0A927MUJ2"/>
<evidence type="ECO:0008006" key="7">
    <source>
        <dbReference type="Google" id="ProtNLM"/>
    </source>
</evidence>
<comment type="caution">
    <text evidence="5">The sequence shown here is derived from an EMBL/GenBank/DDBJ whole genome shotgun (WGS) entry which is preliminary data.</text>
</comment>
<dbReference type="InterPro" id="IPR011050">
    <property type="entry name" value="Pectin_lyase_fold/virulence"/>
</dbReference>
<dbReference type="PANTHER" id="PTHR36453:SF1">
    <property type="entry name" value="RIGHT HANDED BETA HELIX DOMAIN-CONTAINING PROTEIN"/>
    <property type="match status" value="1"/>
</dbReference>
<evidence type="ECO:0000259" key="3">
    <source>
        <dbReference type="Pfam" id="PF13229"/>
    </source>
</evidence>
<name>A0A927MUJ2_9ACTN</name>
<evidence type="ECO:0000313" key="6">
    <source>
        <dbReference type="Proteomes" id="UP000638648"/>
    </source>
</evidence>
<dbReference type="SMART" id="SM00710">
    <property type="entry name" value="PbH1"/>
    <property type="match status" value="5"/>
</dbReference>
<keyword evidence="6" id="KW-1185">Reference proteome</keyword>
<dbReference type="PANTHER" id="PTHR36453">
    <property type="entry name" value="SECRETED PROTEIN-RELATED"/>
    <property type="match status" value="1"/>
</dbReference>
<dbReference type="EMBL" id="JADBEM010000001">
    <property type="protein sequence ID" value="MBE1606626.1"/>
    <property type="molecule type" value="Genomic_DNA"/>
</dbReference>
<evidence type="ECO:0000256" key="1">
    <source>
        <dbReference type="SAM" id="MobiDB-lite"/>
    </source>
</evidence>
<feature type="signal peptide" evidence="2">
    <location>
        <begin position="1"/>
        <end position="41"/>
    </location>
</feature>
<evidence type="ECO:0000313" key="5">
    <source>
        <dbReference type="EMBL" id="MBE1606626.1"/>
    </source>
</evidence>
<dbReference type="InterPro" id="IPR039448">
    <property type="entry name" value="Beta_helix"/>
</dbReference>
<sequence>MSHGHSPEHTSRRRFLTGSLVLGATGAVAAGSLAAASGAYADVPDDPTGTVKRAASSAAGDAAERADFWVAPAGDDAGTGERTSPFATLTRAQRAVREATAAGATTLTVHLGGGTYELAEPLLFTSRDAGPGRQVAYVAVDGETPVLSGGSAVTGWRLYDAAKNIWRAAVGPRTDTRQLWVNGRRAVRARSAFLPAGFEMTETGYVYSGEEFDFTRWRQLRDVELVSFRRWRSYRCRIESAERTGTGVRLDMQNPGWELAYADHLPWGNITVPVWVENAYELLDEEGEWYLDTRAGHLYYKPRAEEDLASAETVLGRLETLLEIRGELDDPVMDLRFDGISFCYGTWLEPNSPTGFAVIQAGYHQTAPGTTAKLPANVTMRAAERVAFHRCRFQHLGGSGLELEYGTRHADITGNLFEDVSGNGIQVSGTDEIHHHPDDDRATVLDNRITNNCVTNVASEYHGCVGIWVGYADTTTIEHNTVYDLPYTAISVGWGWGTVDPGGSAGYTTPSTSRNNSVSYNHIHHFTQRLIDGGGIYTLSAQPGSVIRGNYIHDLVINHYDDSLVYLDEATRNYLVEDNVLCGTPSWWLKIWTSSIRDNRAVHNFVDRPDAVWNDGVDNVVEDNVPLDPAALPEEAQAIAARAGVEPAYRDLLPGGVPAPPPVSEVCDPDYAGQPPLGPPWTP</sequence>
<feature type="chain" id="PRO_5037870776" description="Right handed beta helix region" evidence="2">
    <location>
        <begin position="42"/>
        <end position="683"/>
    </location>
</feature>
<reference evidence="5" key="1">
    <citation type="submission" date="2020-10" db="EMBL/GenBank/DDBJ databases">
        <title>Sequencing the genomes of 1000 actinobacteria strains.</title>
        <authorList>
            <person name="Klenk H.-P."/>
        </authorList>
    </citation>
    <scope>NUCLEOTIDE SEQUENCE</scope>
    <source>
        <strain evidence="5">DSM 45354</strain>
    </source>
</reference>
<dbReference type="InterPro" id="IPR048482">
    <property type="entry name" value="GH141_ins"/>
</dbReference>
<evidence type="ECO:0000256" key="2">
    <source>
        <dbReference type="SAM" id="SignalP"/>
    </source>
</evidence>
<feature type="domain" description="GH141-like insertion" evidence="4">
    <location>
        <begin position="173"/>
        <end position="303"/>
    </location>
</feature>
<dbReference type="PROSITE" id="PS51318">
    <property type="entry name" value="TAT"/>
    <property type="match status" value="1"/>
</dbReference>
<dbReference type="InterPro" id="IPR012334">
    <property type="entry name" value="Pectin_lyas_fold"/>
</dbReference>
<evidence type="ECO:0000259" key="4">
    <source>
        <dbReference type="Pfam" id="PF21231"/>
    </source>
</evidence>
<dbReference type="Pfam" id="PF13229">
    <property type="entry name" value="Beta_helix"/>
    <property type="match status" value="1"/>
</dbReference>
<dbReference type="RefSeq" id="WP_192750718.1">
    <property type="nucleotide sequence ID" value="NZ_BAABJL010000052.1"/>
</dbReference>
<proteinExistence type="predicted"/>
<feature type="domain" description="Right handed beta helix" evidence="3">
    <location>
        <begin position="380"/>
        <end position="555"/>
    </location>
</feature>
<dbReference type="InterPro" id="IPR006626">
    <property type="entry name" value="PbH1"/>
</dbReference>